<name>A0A132NSP3_GIAIN</name>
<evidence type="ECO:0000256" key="1">
    <source>
        <dbReference type="SAM" id="MobiDB-lite"/>
    </source>
</evidence>
<reference evidence="2 3" key="1">
    <citation type="journal article" date="2015" name="Mol. Biochem. Parasitol.">
        <title>Identification of polymorphic genes for use in assemblage B genotyping assays through comparative genomics of multiple assemblage B Giardia duodenalis isolates.</title>
        <authorList>
            <person name="Wielinga C."/>
            <person name="Thompson R.C."/>
            <person name="Monis P."/>
            <person name="Ryan U."/>
        </authorList>
    </citation>
    <scope>NUCLEOTIDE SEQUENCE [LARGE SCALE GENOMIC DNA]</scope>
    <source>
        <strain evidence="2 3">BAH15c1</strain>
    </source>
</reference>
<feature type="region of interest" description="Disordered" evidence="1">
    <location>
        <begin position="252"/>
        <end position="280"/>
    </location>
</feature>
<evidence type="ECO:0000313" key="2">
    <source>
        <dbReference type="EMBL" id="KWX13123.1"/>
    </source>
</evidence>
<proteinExistence type="predicted"/>
<comment type="caution">
    <text evidence="2">The sequence shown here is derived from an EMBL/GenBank/DDBJ whole genome shotgun (WGS) entry which is preliminary data.</text>
</comment>
<dbReference type="OrthoDB" id="10260561at2759"/>
<organism evidence="2 3">
    <name type="scientific">Giardia duodenalis assemblage B</name>
    <dbReference type="NCBI Taxonomy" id="1394984"/>
    <lineage>
        <taxon>Eukaryota</taxon>
        <taxon>Metamonada</taxon>
        <taxon>Diplomonadida</taxon>
        <taxon>Hexamitidae</taxon>
        <taxon>Giardiinae</taxon>
        <taxon>Giardia</taxon>
    </lineage>
</organism>
<dbReference type="VEuPathDB" id="GiardiaDB:QR46_2904"/>
<evidence type="ECO:0000313" key="3">
    <source>
        <dbReference type="Proteomes" id="UP000070089"/>
    </source>
</evidence>
<gene>
    <name evidence="2" type="ORF">QR46_2904</name>
</gene>
<dbReference type="AlphaFoldDB" id="A0A132NSP3"/>
<accession>A0A132NSP3</accession>
<protein>
    <submittedName>
        <fullName evidence="2">Uncharacterized protein</fullName>
    </submittedName>
</protein>
<dbReference type="EMBL" id="JXTI01000083">
    <property type="protein sequence ID" value="KWX13123.1"/>
    <property type="molecule type" value="Genomic_DNA"/>
</dbReference>
<sequence>MRTSLIVDKEGFFTGSYHRIFDPKNLELSYESANLVLEDIDSAFDEVVEKHNRILARHQRTTPFERRPQKRVEDSISAPSQEAFSEACDNYIHRSPSRYSCSPRRSGVHASSRQAFTLSEVSDSTQQDISDQFSSFNVSNVSTSAETTHSVTHQLASFAVTRSEGTFRDDVHKSILSKSAYKAPLSISTTRFSKHTPGDLSTPLLSSTRQGCLQLLSSRGTTPSNQIIVQSAKNPTSPLKKLPSARGSYLALSRAGSKPRTVETPGKPSLTITVKTWKPP</sequence>
<dbReference type="Proteomes" id="UP000070089">
    <property type="component" value="Unassembled WGS sequence"/>
</dbReference>